<dbReference type="InterPro" id="IPR009909">
    <property type="entry name" value="Nmi/IFP35_dom"/>
</dbReference>
<dbReference type="AlphaFoldDB" id="A0A9Q1DVJ5"/>
<dbReference type="PANTHER" id="PTHR15225:SF4">
    <property type="entry name" value="N-MYC-INTERACTOR"/>
    <property type="match status" value="1"/>
</dbReference>
<dbReference type="Proteomes" id="UP001152803">
    <property type="component" value="Unassembled WGS sequence"/>
</dbReference>
<evidence type="ECO:0000313" key="3">
    <source>
        <dbReference type="EMBL" id="KAJ8282620.1"/>
    </source>
</evidence>
<reference evidence="3" key="1">
    <citation type="journal article" date="2023" name="Science">
        <title>Genome structures resolve the early diversification of teleost fishes.</title>
        <authorList>
            <person name="Parey E."/>
            <person name="Louis A."/>
            <person name="Montfort J."/>
            <person name="Bouchez O."/>
            <person name="Roques C."/>
            <person name="Iampietro C."/>
            <person name="Lluch J."/>
            <person name="Castinel A."/>
            <person name="Donnadieu C."/>
            <person name="Desvignes T."/>
            <person name="Floi Bucao C."/>
            <person name="Jouanno E."/>
            <person name="Wen M."/>
            <person name="Mejri S."/>
            <person name="Dirks R."/>
            <person name="Jansen H."/>
            <person name="Henkel C."/>
            <person name="Chen W.J."/>
            <person name="Zahm M."/>
            <person name="Cabau C."/>
            <person name="Klopp C."/>
            <person name="Thompson A.W."/>
            <person name="Robinson-Rechavi M."/>
            <person name="Braasch I."/>
            <person name="Lecointre G."/>
            <person name="Bobe J."/>
            <person name="Postlethwait J.H."/>
            <person name="Berthelot C."/>
            <person name="Roest Crollius H."/>
            <person name="Guiguen Y."/>
        </authorList>
    </citation>
    <scope>NUCLEOTIDE SEQUENCE</scope>
    <source>
        <strain evidence="3">Concon-B</strain>
    </source>
</reference>
<dbReference type="OrthoDB" id="9903237at2759"/>
<keyword evidence="4" id="KW-1185">Reference proteome</keyword>
<evidence type="ECO:0000313" key="4">
    <source>
        <dbReference type="Proteomes" id="UP001152803"/>
    </source>
</evidence>
<evidence type="ECO:0000259" key="2">
    <source>
        <dbReference type="Pfam" id="PF07292"/>
    </source>
</evidence>
<dbReference type="Pfam" id="PF07292">
    <property type="entry name" value="NID"/>
    <property type="match status" value="2"/>
</dbReference>
<organism evidence="3 4">
    <name type="scientific">Conger conger</name>
    <name type="common">Conger eel</name>
    <name type="synonym">Muraena conger</name>
    <dbReference type="NCBI Taxonomy" id="82655"/>
    <lineage>
        <taxon>Eukaryota</taxon>
        <taxon>Metazoa</taxon>
        <taxon>Chordata</taxon>
        <taxon>Craniata</taxon>
        <taxon>Vertebrata</taxon>
        <taxon>Euteleostomi</taxon>
        <taxon>Actinopterygii</taxon>
        <taxon>Neopterygii</taxon>
        <taxon>Teleostei</taxon>
        <taxon>Anguilliformes</taxon>
        <taxon>Congridae</taxon>
        <taxon>Conger</taxon>
    </lineage>
</organism>
<feature type="domain" description="NID" evidence="2">
    <location>
        <begin position="169"/>
        <end position="255"/>
    </location>
</feature>
<name>A0A9Q1DVJ5_CONCO</name>
<dbReference type="EMBL" id="JAFJMO010000003">
    <property type="protein sequence ID" value="KAJ8282620.1"/>
    <property type="molecule type" value="Genomic_DNA"/>
</dbReference>
<gene>
    <name evidence="3" type="ORF">COCON_G00051390</name>
</gene>
<feature type="region of interest" description="Disordered" evidence="1">
    <location>
        <begin position="1"/>
        <end position="20"/>
    </location>
</feature>
<accession>A0A9Q1DVJ5</accession>
<dbReference type="Gene3D" id="3.30.70.330">
    <property type="match status" value="1"/>
</dbReference>
<dbReference type="InterPro" id="IPR012677">
    <property type="entry name" value="Nucleotide-bd_a/b_plait_sf"/>
</dbReference>
<sequence length="373" mass="42440">MDSLKRKEAHHNDCSSEERQQFVEAKEELEKWKRKVEEADSKKAKLLIEKLDSEDAKKQAEKELIALATQQQKREDSSLEVKKVQENNFLDLEKSNSALLEQLKKFRTILKNKKAECANVQLKINAEIPEKKVVFTGVEKTTRDANYDNTMAVFSITQRPTFLLKGCQALITFEEEEVAAKILNQATCPVMFGTKRVCVTPQPVTLEPSVKFEVHMQVSKRKICFSDAAPILPEEHMKDWLEACFSKPSRGGGEVVDVIYNKKRGSGQVTFLNTGVAENLTLKNKYCLDTNRKIAVSTFPSLEYQLKNFQTFSGVTKRTVLLDGIEDIQDEEDQQDILEIHFQKPTNNGGEVDTIKYLSKGKDAEAYFTEDTL</sequence>
<dbReference type="PANTHER" id="PTHR15225">
    <property type="entry name" value="INTERFERON-INDUCED PROTEIN 35/NMI N-MYC/STAT INTERACTING PROTEIN"/>
    <property type="match status" value="1"/>
</dbReference>
<feature type="domain" description="NID" evidence="2">
    <location>
        <begin position="269"/>
        <end position="353"/>
    </location>
</feature>
<dbReference type="GO" id="GO:0005737">
    <property type="term" value="C:cytoplasm"/>
    <property type="evidence" value="ECO:0007669"/>
    <property type="project" value="TreeGrafter"/>
</dbReference>
<proteinExistence type="predicted"/>
<evidence type="ECO:0000256" key="1">
    <source>
        <dbReference type="SAM" id="MobiDB-lite"/>
    </source>
</evidence>
<comment type="caution">
    <text evidence="3">The sequence shown here is derived from an EMBL/GenBank/DDBJ whole genome shotgun (WGS) entry which is preliminary data.</text>
</comment>
<protein>
    <recommendedName>
        <fullName evidence="2">NID domain-containing protein</fullName>
    </recommendedName>
</protein>